<evidence type="ECO:0000256" key="1">
    <source>
        <dbReference type="ARBA" id="ARBA00010541"/>
    </source>
</evidence>
<reference evidence="5 6" key="1">
    <citation type="submission" date="2019-02" db="EMBL/GenBank/DDBJ databases">
        <title>Deep-cultivation of Planctomycetes and their phenomic and genomic characterization uncovers novel biology.</title>
        <authorList>
            <person name="Wiegand S."/>
            <person name="Jogler M."/>
            <person name="Boedeker C."/>
            <person name="Pinto D."/>
            <person name="Vollmers J."/>
            <person name="Rivas-Marin E."/>
            <person name="Kohn T."/>
            <person name="Peeters S.H."/>
            <person name="Heuer A."/>
            <person name="Rast P."/>
            <person name="Oberbeckmann S."/>
            <person name="Bunk B."/>
            <person name="Jeske O."/>
            <person name="Meyerdierks A."/>
            <person name="Storesund J.E."/>
            <person name="Kallscheuer N."/>
            <person name="Luecker S."/>
            <person name="Lage O.M."/>
            <person name="Pohl T."/>
            <person name="Merkel B.J."/>
            <person name="Hornburger P."/>
            <person name="Mueller R.-W."/>
            <person name="Bruemmer F."/>
            <person name="Labrenz M."/>
            <person name="Spormann A.M."/>
            <person name="Op den Camp H."/>
            <person name="Overmann J."/>
            <person name="Amann R."/>
            <person name="Jetten M.S.M."/>
            <person name="Mascher T."/>
            <person name="Medema M.H."/>
            <person name="Devos D.P."/>
            <person name="Kaster A.-K."/>
            <person name="Ovreas L."/>
            <person name="Rohde M."/>
            <person name="Galperin M.Y."/>
            <person name="Jogler C."/>
        </authorList>
    </citation>
    <scope>NUCLEOTIDE SEQUENCE [LARGE SCALE GENOMIC DNA]</scope>
    <source>
        <strain evidence="5 6">Q31a</strain>
    </source>
</reference>
<dbReference type="SMART" id="SM00228">
    <property type="entry name" value="PDZ"/>
    <property type="match status" value="2"/>
</dbReference>
<evidence type="ECO:0000256" key="2">
    <source>
        <dbReference type="ARBA" id="ARBA00022670"/>
    </source>
</evidence>
<accession>A0A518FZG0</accession>
<dbReference type="SUPFAM" id="SSF50494">
    <property type="entry name" value="Trypsin-like serine proteases"/>
    <property type="match status" value="1"/>
</dbReference>
<dbReference type="InterPro" id="IPR051201">
    <property type="entry name" value="Chloro_Bact_Ser_Proteases"/>
</dbReference>
<dbReference type="EMBL" id="CP036298">
    <property type="protein sequence ID" value="QDV21748.1"/>
    <property type="molecule type" value="Genomic_DNA"/>
</dbReference>
<keyword evidence="3 5" id="KW-0378">Hydrolase</keyword>
<gene>
    <name evidence="5" type="primary">mucD_1</name>
    <name evidence="5" type="ORF">Q31a_00270</name>
</gene>
<dbReference type="GO" id="GO:0006508">
    <property type="term" value="P:proteolysis"/>
    <property type="evidence" value="ECO:0007669"/>
    <property type="project" value="UniProtKB-KW"/>
</dbReference>
<dbReference type="EC" id="3.4.21.107" evidence="5"/>
<dbReference type="OrthoDB" id="248175at2"/>
<sequence>MTQNQTICSWLRPLASIGLGLSLTISPQWSWADDVDSLRLTTTVRAVQAAEPAVVNIEGKKPANPARAGDSQQVNGMGAGVIIDERGYILTNQHVVQDVGRIEVTLHNGRQFIGRLIARDPDTDLALVKIDSSKPFPVVRCGTSSDLMLGEPVIAIGNPYGYHHTVTEGIISAIKRDVPVNGVDDYPNLIQTDAGINPGNSGGPLLNAHGDMIGINAAVRIGAQGIGFAIPVDRAIDVAAEMIAQYRRGTFESPIAVKTGYESGRGQVTVASGSTQELLTGDVITAVNNRPVNNRLDFELALLGQNAGSTVQVEAERDGSKLKTDLKLDARGAVRAQLTSTNTVQDTVYEQIGVRLETANAQQVRRIDATYKGGMRVTSVKHGSPAFNAQIQPGDILVGLLDWQTPVWDDLAWILKSPEFRSAESPKFHIMRAENVFWGNLELKGSRVR</sequence>
<dbReference type="AlphaFoldDB" id="A0A518FZG0"/>
<dbReference type="PANTHER" id="PTHR43343:SF3">
    <property type="entry name" value="PROTEASE DO-LIKE 8, CHLOROPLASTIC"/>
    <property type="match status" value="1"/>
</dbReference>
<organism evidence="5 6">
    <name type="scientific">Aureliella helgolandensis</name>
    <dbReference type="NCBI Taxonomy" id="2527968"/>
    <lineage>
        <taxon>Bacteria</taxon>
        <taxon>Pseudomonadati</taxon>
        <taxon>Planctomycetota</taxon>
        <taxon>Planctomycetia</taxon>
        <taxon>Pirellulales</taxon>
        <taxon>Pirellulaceae</taxon>
        <taxon>Aureliella</taxon>
    </lineage>
</organism>
<dbReference type="PANTHER" id="PTHR43343">
    <property type="entry name" value="PEPTIDASE S12"/>
    <property type="match status" value="1"/>
</dbReference>
<feature type="domain" description="PDZ" evidence="4">
    <location>
        <begin position="224"/>
        <end position="319"/>
    </location>
</feature>
<dbReference type="RefSeq" id="WP_145072391.1">
    <property type="nucleotide sequence ID" value="NZ_CP036298.1"/>
</dbReference>
<keyword evidence="6" id="KW-1185">Reference proteome</keyword>
<dbReference type="Gene3D" id="2.30.42.10">
    <property type="match status" value="2"/>
</dbReference>
<name>A0A518FZG0_9BACT</name>
<evidence type="ECO:0000313" key="6">
    <source>
        <dbReference type="Proteomes" id="UP000318017"/>
    </source>
</evidence>
<evidence type="ECO:0000313" key="5">
    <source>
        <dbReference type="EMBL" id="QDV21748.1"/>
    </source>
</evidence>
<dbReference type="Pfam" id="PF13365">
    <property type="entry name" value="Trypsin_2"/>
    <property type="match status" value="1"/>
</dbReference>
<dbReference type="Pfam" id="PF13180">
    <property type="entry name" value="PDZ_2"/>
    <property type="match status" value="1"/>
</dbReference>
<comment type="similarity">
    <text evidence="1">Belongs to the peptidase S1C family.</text>
</comment>
<proteinExistence type="inferred from homology"/>
<dbReference type="Proteomes" id="UP000318017">
    <property type="component" value="Chromosome"/>
</dbReference>
<dbReference type="GO" id="GO:0004252">
    <property type="term" value="F:serine-type endopeptidase activity"/>
    <property type="evidence" value="ECO:0007669"/>
    <property type="project" value="InterPro"/>
</dbReference>
<keyword evidence="2 5" id="KW-0645">Protease</keyword>
<evidence type="ECO:0000256" key="3">
    <source>
        <dbReference type="ARBA" id="ARBA00022801"/>
    </source>
</evidence>
<dbReference type="InterPro" id="IPR001478">
    <property type="entry name" value="PDZ"/>
</dbReference>
<dbReference type="InterPro" id="IPR001940">
    <property type="entry name" value="Peptidase_S1C"/>
</dbReference>
<dbReference type="Gene3D" id="2.40.10.10">
    <property type="entry name" value="Trypsin-like serine proteases"/>
    <property type="match status" value="2"/>
</dbReference>
<dbReference type="SUPFAM" id="SSF50156">
    <property type="entry name" value="PDZ domain-like"/>
    <property type="match status" value="2"/>
</dbReference>
<dbReference type="KEGG" id="ahel:Q31a_00270"/>
<evidence type="ECO:0000259" key="4">
    <source>
        <dbReference type="SMART" id="SM00228"/>
    </source>
</evidence>
<protein>
    <submittedName>
        <fullName evidence="5">Putative periplasmic serine endoprotease DegP-like</fullName>
        <ecNumber evidence="5">3.4.21.107</ecNumber>
    </submittedName>
</protein>
<feature type="domain" description="PDZ" evidence="4">
    <location>
        <begin position="350"/>
        <end position="434"/>
    </location>
</feature>
<dbReference type="PRINTS" id="PR00834">
    <property type="entry name" value="PROTEASES2C"/>
</dbReference>
<dbReference type="InterPro" id="IPR043504">
    <property type="entry name" value="Peptidase_S1_PA_chymotrypsin"/>
</dbReference>
<dbReference type="InterPro" id="IPR036034">
    <property type="entry name" value="PDZ_sf"/>
</dbReference>
<dbReference type="InterPro" id="IPR009003">
    <property type="entry name" value="Peptidase_S1_PA"/>
</dbReference>